<dbReference type="GO" id="GO:0016787">
    <property type="term" value="F:hydrolase activity"/>
    <property type="evidence" value="ECO:0007669"/>
    <property type="project" value="UniProtKB-KW"/>
</dbReference>
<dbReference type="PANTHER" id="PTHR21529:SF4">
    <property type="entry name" value="TPR AND ANKYRIN REPEAT-CONTAINING PROTEIN 1"/>
    <property type="match status" value="1"/>
</dbReference>
<dbReference type="InterPro" id="IPR045529">
    <property type="entry name" value="DUF6469"/>
</dbReference>
<dbReference type="InterPro" id="IPR041677">
    <property type="entry name" value="DNA2/NAM7_AAA_11"/>
</dbReference>
<keyword evidence="1" id="KW-0547">Nucleotide-binding</keyword>
<reference evidence="8" key="1">
    <citation type="submission" date="2022-04" db="EMBL/GenBank/DDBJ databases">
        <title>A functionally conserved STORR gene fusion in Papaver species that diverged 16.8 million years ago.</title>
        <authorList>
            <person name="Catania T."/>
        </authorList>
    </citation>
    <scope>NUCLEOTIDE SEQUENCE</scope>
    <source>
        <strain evidence="8">S-188037</strain>
    </source>
</reference>
<feature type="domain" description="DUF6469" evidence="7">
    <location>
        <begin position="85"/>
        <end position="219"/>
    </location>
</feature>
<dbReference type="InterPro" id="IPR039904">
    <property type="entry name" value="TRANK1"/>
</dbReference>
<evidence type="ECO:0000256" key="2">
    <source>
        <dbReference type="ARBA" id="ARBA00022801"/>
    </source>
</evidence>
<keyword evidence="2" id="KW-0378">Hydrolase</keyword>
<evidence type="ECO:0000259" key="7">
    <source>
        <dbReference type="Pfam" id="PF20073"/>
    </source>
</evidence>
<proteinExistence type="predicted"/>
<keyword evidence="3" id="KW-0347">Helicase</keyword>
<sequence>MASTSGTKETDEPASSSSPVKDLIDHVFSWSIDDILNDDLYKDKVEMIPKRFESVQHYLGSYTMPLLEETRMEICSQMELMSGVPHAEVTSVEESKLHGGSFLYCVKVSSWRNRYGVYGKEPYSPKPSDLYILGNTVPEVASDLQRFGSSWSLASVVEDVKESDSVGHEDRLICFQVKTSKPIKIEMKEGRSKSLFVVFLVNLATNTRTWKALHMFQNLNVIKEVLCANSMVNENCCLCSAQDDRIWAGKVDSQLLLALNESQRAAVLGTISAVQCKHRSSVKLVWGPPGTGKTKTISILLYSLLSMNCRALACAPKIVDNKLGCSLGDLLLFGNVNRLELCDDLGKIYVDHRVDSLVESFAPLTDCVSQYRLLLGNEIIAEVHVMEKIGTNSEVHMSFLKFAKDRFRALVVPLKRSIRVLCTHLPKRLILPDNFEKMVTLYGLLESFEILLSQKNYSKEAQGSRAFNYISGTLGKIRIESVQALRSISHSLGGRLPTSTNRSFLTEFCLKNSSLIFTTVSSSYNLYDVDLEPLDLLVIDEAAQLKECKSVIPMQLKAIQYAVLIGDECHPQARVKSRVSVEAGFGRSLFERLGLFGHLEDLLNMQYRMHPEISSFPNRKFYKNQIIDAPSVLKNSQHNYLPGPMFGPYSFINISNGREEADEAGHGIKNMVEVAVVVAILRNLYKAWEGSTHSLTIGIISPYAAQIAEIENKVGQKYGKLKDFKVKVLSADGFYGGEEDVIIISTVGSHHSWGSDGFLSNPQRANVALTRARHCLWILGNDKKLCKIGCFWEDLICDAKQRQCFFDADEDEELVKAMIKANKELDQLDNLLNEDSFLFKSALWKVLFSNNFRKSFGKLKSSQTQNSVVNLFVKLSNGWRLKKFEVETFCGTSVQPVKQYKVGRVYIISSVDVAKYSCYTQVLKIWDIVPLEEIPKLLKSLDSIFSISTDDYLNRCNLEHIKGDLVVPITWRIYDEVVRYNNANKTELVDSSSDVVSDGRGYIENSKVRDSLLLMKFYSLSAGLVNHLLSGSDGKELDLPFEVTDKELDIILFPRSTFILGRSGTGKTTVLTMKLFQKEQQHKFSSKGFVEAIGDDSLSAPSGSVVGNETKGSVLRQLFITVSPKLCSAVKNQISNLKSFISGGRASAEHNSVELPGVDDAFQFRDIPDSLKDIPPESYPLVITFQKFLMMLDGSMGNSYFDRFRDIRELSQSKIATSRSFVLPALIRTKEVSYERFNSFYWPHFNCQMTKKLDSSMVFVEIISHIKGGLFAGRLPDDKLSGEDYVLLSEGRVSSISRERGEMIYDIFLEYEKKKILVEEFDLADFVIDLHRRLKTGCYEGDEKKMNYVFLIQESFLFLKDIFFVLHWNLEVHISSMCVMYLFRLRGSISLKFYTSNLYFGFKYIYYIFADMAEFIIDNSLFGGIGCSDAPSLIVFNF</sequence>
<evidence type="ECO:0000256" key="1">
    <source>
        <dbReference type="ARBA" id="ARBA00022741"/>
    </source>
</evidence>
<dbReference type="PANTHER" id="PTHR21529">
    <property type="entry name" value="MAMMARY TURMOR VIRUS RECEPTOR HOMOLOG 1, 2 MTVR1, 2"/>
    <property type="match status" value="1"/>
</dbReference>
<dbReference type="InterPro" id="IPR047187">
    <property type="entry name" value="SF1_C_Upf1"/>
</dbReference>
<dbReference type="Proteomes" id="UP001202328">
    <property type="component" value="Unassembled WGS sequence"/>
</dbReference>
<feature type="domain" description="DNA2/NAM7 helicase helicase" evidence="5">
    <location>
        <begin position="259"/>
        <end position="316"/>
    </location>
</feature>
<comment type="caution">
    <text evidence="8">The sequence shown here is derived from an EMBL/GenBank/DDBJ whole genome shotgun (WGS) entry which is preliminary data.</text>
</comment>
<feature type="domain" description="DNA2/NAM7 helicase helicase" evidence="5">
    <location>
        <begin position="500"/>
        <end position="569"/>
    </location>
</feature>
<dbReference type="EMBL" id="JAJJMB010009541">
    <property type="protein sequence ID" value="KAI3913116.1"/>
    <property type="molecule type" value="Genomic_DNA"/>
</dbReference>
<evidence type="ECO:0000256" key="4">
    <source>
        <dbReference type="ARBA" id="ARBA00022840"/>
    </source>
</evidence>
<dbReference type="CDD" id="cd18808">
    <property type="entry name" value="SF1_C_Upf1"/>
    <property type="match status" value="1"/>
</dbReference>
<keyword evidence="4" id="KW-0067">ATP-binding</keyword>
<gene>
    <name evidence="8" type="ORF">MKW98_007132</name>
</gene>
<evidence type="ECO:0000259" key="5">
    <source>
        <dbReference type="Pfam" id="PF13086"/>
    </source>
</evidence>
<name>A0AAD4XGX6_9MAGN</name>
<evidence type="ECO:0000313" key="8">
    <source>
        <dbReference type="EMBL" id="KAI3913116.1"/>
    </source>
</evidence>
<evidence type="ECO:0000313" key="9">
    <source>
        <dbReference type="Proteomes" id="UP001202328"/>
    </source>
</evidence>
<organism evidence="8 9">
    <name type="scientific">Papaver atlanticum</name>
    <dbReference type="NCBI Taxonomy" id="357466"/>
    <lineage>
        <taxon>Eukaryota</taxon>
        <taxon>Viridiplantae</taxon>
        <taxon>Streptophyta</taxon>
        <taxon>Embryophyta</taxon>
        <taxon>Tracheophyta</taxon>
        <taxon>Spermatophyta</taxon>
        <taxon>Magnoliopsida</taxon>
        <taxon>Ranunculales</taxon>
        <taxon>Papaveraceae</taxon>
        <taxon>Papaveroideae</taxon>
        <taxon>Papaver</taxon>
    </lineage>
</organism>
<feature type="domain" description="DNA2/NAM7 helicase-like C-terminal" evidence="6">
    <location>
        <begin position="586"/>
        <end position="782"/>
    </location>
</feature>
<dbReference type="Pfam" id="PF13086">
    <property type="entry name" value="AAA_11"/>
    <property type="match status" value="2"/>
</dbReference>
<evidence type="ECO:0000259" key="6">
    <source>
        <dbReference type="Pfam" id="PF13087"/>
    </source>
</evidence>
<dbReference type="SUPFAM" id="SSF52540">
    <property type="entry name" value="P-loop containing nucleoside triphosphate hydrolases"/>
    <property type="match status" value="2"/>
</dbReference>
<protein>
    <submittedName>
        <fullName evidence="8">Uncharacterized protein</fullName>
    </submittedName>
</protein>
<dbReference type="Pfam" id="PF13087">
    <property type="entry name" value="AAA_12"/>
    <property type="match status" value="1"/>
</dbReference>
<dbReference type="Gene3D" id="3.40.50.300">
    <property type="entry name" value="P-loop containing nucleotide triphosphate hydrolases"/>
    <property type="match status" value="2"/>
</dbReference>
<keyword evidence="9" id="KW-1185">Reference proteome</keyword>
<dbReference type="InterPro" id="IPR041679">
    <property type="entry name" value="DNA2/NAM7-like_C"/>
</dbReference>
<dbReference type="GO" id="GO:0004386">
    <property type="term" value="F:helicase activity"/>
    <property type="evidence" value="ECO:0007669"/>
    <property type="project" value="UniProtKB-KW"/>
</dbReference>
<evidence type="ECO:0000256" key="3">
    <source>
        <dbReference type="ARBA" id="ARBA00022806"/>
    </source>
</evidence>
<dbReference type="Pfam" id="PF20073">
    <property type="entry name" value="DUF6469"/>
    <property type="match status" value="1"/>
</dbReference>
<dbReference type="GO" id="GO:0005524">
    <property type="term" value="F:ATP binding"/>
    <property type="evidence" value="ECO:0007669"/>
    <property type="project" value="UniProtKB-KW"/>
</dbReference>
<dbReference type="GO" id="GO:0005694">
    <property type="term" value="C:chromosome"/>
    <property type="evidence" value="ECO:0007669"/>
    <property type="project" value="UniProtKB-ARBA"/>
</dbReference>
<accession>A0AAD4XGX6</accession>
<dbReference type="FunFam" id="3.40.50.300:FF:000326">
    <property type="entry name" value="P-loop containing nucleoside triphosphate hydrolase"/>
    <property type="match status" value="1"/>
</dbReference>
<dbReference type="InterPro" id="IPR027417">
    <property type="entry name" value="P-loop_NTPase"/>
</dbReference>